<dbReference type="GO" id="GO:0005640">
    <property type="term" value="C:nuclear outer membrane"/>
    <property type="evidence" value="ECO:0007669"/>
    <property type="project" value="TreeGrafter"/>
</dbReference>
<dbReference type="Proteomes" id="UP000261620">
    <property type="component" value="Unplaced"/>
</dbReference>
<keyword evidence="2" id="KW-0812">Transmembrane</keyword>
<dbReference type="GO" id="GO:0007097">
    <property type="term" value="P:nuclear migration"/>
    <property type="evidence" value="ECO:0007669"/>
    <property type="project" value="TreeGrafter"/>
</dbReference>
<evidence type="ECO:0000256" key="5">
    <source>
        <dbReference type="ARBA" id="ARBA00023136"/>
    </source>
</evidence>
<evidence type="ECO:0000313" key="8">
    <source>
        <dbReference type="Ensembl" id="ENSMMOP00000017420.1"/>
    </source>
</evidence>
<dbReference type="GO" id="GO:0034993">
    <property type="term" value="C:meiotic nuclear membrane microtubule tethering complex"/>
    <property type="evidence" value="ECO:0007669"/>
    <property type="project" value="TreeGrafter"/>
</dbReference>
<dbReference type="AlphaFoldDB" id="A0A3Q4BEI2"/>
<keyword evidence="4" id="KW-1133">Transmembrane helix</keyword>
<evidence type="ECO:0000256" key="1">
    <source>
        <dbReference type="ARBA" id="ARBA00004370"/>
    </source>
</evidence>
<dbReference type="SUPFAM" id="SSF47576">
    <property type="entry name" value="Calponin-homology domain, CH-domain"/>
    <property type="match status" value="1"/>
</dbReference>
<comment type="subcellular location">
    <subcellularLocation>
        <location evidence="1">Membrane</location>
    </subcellularLocation>
</comment>
<dbReference type="FunFam" id="1.10.418.10:FF:000057">
    <property type="entry name" value="Calmin"/>
    <property type="match status" value="1"/>
</dbReference>
<dbReference type="STRING" id="94237.ENSMMOP00000017420"/>
<keyword evidence="6" id="KW-0009">Actin-binding</keyword>
<organism evidence="8 9">
    <name type="scientific">Mola mola</name>
    <name type="common">Ocean sunfish</name>
    <name type="synonym">Tetraodon mola</name>
    <dbReference type="NCBI Taxonomy" id="94237"/>
    <lineage>
        <taxon>Eukaryota</taxon>
        <taxon>Metazoa</taxon>
        <taxon>Chordata</taxon>
        <taxon>Craniata</taxon>
        <taxon>Vertebrata</taxon>
        <taxon>Euteleostomi</taxon>
        <taxon>Actinopterygii</taxon>
        <taxon>Neopterygii</taxon>
        <taxon>Teleostei</taxon>
        <taxon>Neoteleostei</taxon>
        <taxon>Acanthomorphata</taxon>
        <taxon>Eupercaria</taxon>
        <taxon>Tetraodontiformes</taxon>
        <taxon>Molidae</taxon>
        <taxon>Mola</taxon>
    </lineage>
</organism>
<dbReference type="Pfam" id="PF00307">
    <property type="entry name" value="CH"/>
    <property type="match status" value="2"/>
</dbReference>
<accession>A0A3Q4BEI2</accession>
<protein>
    <recommendedName>
        <fullName evidence="7">Calponin-homology (CH) domain-containing protein</fullName>
    </recommendedName>
</protein>
<dbReference type="PROSITE" id="PS50021">
    <property type="entry name" value="CH"/>
    <property type="match status" value="1"/>
</dbReference>
<dbReference type="GO" id="GO:0005737">
    <property type="term" value="C:cytoplasm"/>
    <property type="evidence" value="ECO:0007669"/>
    <property type="project" value="TreeGrafter"/>
</dbReference>
<dbReference type="InterPro" id="IPR001589">
    <property type="entry name" value="Actinin_actin-bd_CS"/>
</dbReference>
<reference evidence="8" key="2">
    <citation type="submission" date="2025-09" db="UniProtKB">
        <authorList>
            <consortium name="Ensembl"/>
        </authorList>
    </citation>
    <scope>IDENTIFICATION</scope>
</reference>
<dbReference type="InterPro" id="IPR052403">
    <property type="entry name" value="LINC-complex_assoc"/>
</dbReference>
<keyword evidence="3" id="KW-0677">Repeat</keyword>
<dbReference type="PROSITE" id="PS00019">
    <property type="entry name" value="ACTININ_1"/>
    <property type="match status" value="1"/>
</dbReference>
<dbReference type="Ensembl" id="ENSMMOT00000017708.1">
    <property type="protein sequence ID" value="ENSMMOP00000017420.1"/>
    <property type="gene ID" value="ENSMMOG00000013234.1"/>
</dbReference>
<dbReference type="Gene3D" id="1.10.418.10">
    <property type="entry name" value="Calponin-like domain"/>
    <property type="match status" value="2"/>
</dbReference>
<dbReference type="InterPro" id="IPR036872">
    <property type="entry name" value="CH_dom_sf"/>
</dbReference>
<evidence type="ECO:0000256" key="4">
    <source>
        <dbReference type="ARBA" id="ARBA00022989"/>
    </source>
</evidence>
<keyword evidence="5" id="KW-0472">Membrane</keyword>
<dbReference type="SMART" id="SM00033">
    <property type="entry name" value="CH"/>
    <property type="match status" value="1"/>
</dbReference>
<dbReference type="OMA" id="QAGCTIN"/>
<evidence type="ECO:0000256" key="3">
    <source>
        <dbReference type="ARBA" id="ARBA00022737"/>
    </source>
</evidence>
<evidence type="ECO:0000256" key="2">
    <source>
        <dbReference type="ARBA" id="ARBA00022692"/>
    </source>
</evidence>
<proteinExistence type="predicted"/>
<evidence type="ECO:0000256" key="6">
    <source>
        <dbReference type="ARBA" id="ARBA00023203"/>
    </source>
</evidence>
<name>A0A3Q4BEI2_MOLML</name>
<dbReference type="PANTHER" id="PTHR47535:SF9">
    <property type="entry name" value="CALPONIN-HOMOLOGY (CH) DOMAIN-CONTAINING PROTEIN"/>
    <property type="match status" value="1"/>
</dbReference>
<reference evidence="8" key="1">
    <citation type="submission" date="2025-08" db="UniProtKB">
        <authorList>
            <consortium name="Ensembl"/>
        </authorList>
    </citation>
    <scope>IDENTIFICATION</scope>
</reference>
<keyword evidence="9" id="KW-1185">Reference proteome</keyword>
<dbReference type="PANTHER" id="PTHR47535">
    <property type="entry name" value="MUSCLE-SPECIFIC PROTEIN 300 KDA, ISOFORM G"/>
    <property type="match status" value="1"/>
</dbReference>
<dbReference type="GO" id="GO:0051015">
    <property type="term" value="F:actin filament binding"/>
    <property type="evidence" value="ECO:0007669"/>
    <property type="project" value="TreeGrafter"/>
</dbReference>
<evidence type="ECO:0000259" key="7">
    <source>
        <dbReference type="PROSITE" id="PS50021"/>
    </source>
</evidence>
<dbReference type="InterPro" id="IPR001715">
    <property type="entry name" value="CH_dom"/>
</dbReference>
<evidence type="ECO:0000313" key="9">
    <source>
        <dbReference type="Proteomes" id="UP000261620"/>
    </source>
</evidence>
<sequence length="410" mass="47299">MPLRYTVILCIQKKTFTNWVNAQLAKRRPPCMVVDLFDDFRDGSRLLDLLEVMSGQRLVRYFFLYNIPSSSMESLVSLDSRSTLSSRSASSCPVPPRGSPLHNRFRVSAKKALLLWVREQAGCTLNVKDFKASWRTGVVFLAILYALRPDVVDLSKARTRSNKQNLEEAFCIAERELRIPRLLDANDVDVRDPDEKSIMTYVAQFLQYSRDLPVAEEDTQVCIVLSHIQQLSFHTVFTVFTHVKTRFTSSLHSRVLNSDLFQVFRTFLVSFSEQRRPIMPLLTAMRRTPNLSEEQRALREAWDALTEKLREYRVQLDLTLPAPLDVVAGWLLKAEEALAEEVGEPQDHGRAADDAREKQELLKVRISCIQRAEEVVLTLRTLSRDDRSLCCCFKLHIRQYSEHLIEMSFI</sequence>
<feature type="domain" description="Calponin-homology (CH)" evidence="7">
    <location>
        <begin position="107"/>
        <end position="210"/>
    </location>
</feature>